<dbReference type="PANTHER" id="PTHR31984">
    <property type="entry name" value="TRANSPORTER, PUTATIVE (DUF179)-RELATED"/>
    <property type="match status" value="1"/>
</dbReference>
<name>A0A644X5L2_9ZZZZ</name>
<dbReference type="PANTHER" id="PTHR31984:SF17">
    <property type="entry name" value="TRANSCRIPTIONAL REGULATOR"/>
    <property type="match status" value="1"/>
</dbReference>
<reference evidence="1" key="1">
    <citation type="submission" date="2019-08" db="EMBL/GenBank/DDBJ databases">
        <authorList>
            <person name="Kucharzyk K."/>
            <person name="Murdoch R.W."/>
            <person name="Higgins S."/>
            <person name="Loffler F."/>
        </authorList>
    </citation>
    <scope>NUCLEOTIDE SEQUENCE</scope>
</reference>
<dbReference type="Gene3D" id="3.40.1740.10">
    <property type="entry name" value="VC0467-like"/>
    <property type="match status" value="1"/>
</dbReference>
<dbReference type="HAMAP" id="MF_00758">
    <property type="entry name" value="UPF0301"/>
    <property type="match status" value="1"/>
</dbReference>
<dbReference type="Pfam" id="PF02622">
    <property type="entry name" value="DUF179"/>
    <property type="match status" value="1"/>
</dbReference>
<sequence>MFEIKSNAVAPATGRVLISEPLLQDFYFRRSAVLLVDHDEDGSFGVIVNKPIKTNISEIMPDLGGFDAPLYIGGPVDPKSVFFIHSYGDIIEGSVPISDGLFWGGSISSAVEIIKSGIVSPDLIRFFLGYSGWEANQLEEELKKNAWAVTVPKLNELILMKPEQVWSGLVNQLGEKYNFWTHLPADPQFN</sequence>
<dbReference type="SUPFAM" id="SSF143456">
    <property type="entry name" value="VC0467-like"/>
    <property type="match status" value="1"/>
</dbReference>
<organism evidence="1">
    <name type="scientific">bioreactor metagenome</name>
    <dbReference type="NCBI Taxonomy" id="1076179"/>
    <lineage>
        <taxon>unclassified sequences</taxon>
        <taxon>metagenomes</taxon>
        <taxon>ecological metagenomes</taxon>
    </lineage>
</organism>
<evidence type="ECO:0000313" key="1">
    <source>
        <dbReference type="EMBL" id="MPM09444.1"/>
    </source>
</evidence>
<dbReference type="InterPro" id="IPR003774">
    <property type="entry name" value="AlgH-like"/>
</dbReference>
<dbReference type="AlphaFoldDB" id="A0A644X5L2"/>
<protein>
    <submittedName>
        <fullName evidence="1">Uncharacterized protein</fullName>
    </submittedName>
</protein>
<proteinExistence type="inferred from homology"/>
<gene>
    <name evidence="1" type="ORF">SDC9_55761</name>
</gene>
<accession>A0A644X5L2</accession>
<comment type="caution">
    <text evidence="1">The sequence shown here is derived from an EMBL/GenBank/DDBJ whole genome shotgun (WGS) entry which is preliminary data.</text>
</comment>
<dbReference type="EMBL" id="VSSQ01001570">
    <property type="protein sequence ID" value="MPM09444.1"/>
    <property type="molecule type" value="Genomic_DNA"/>
</dbReference>